<accession>A0A6G4TWX8</accession>
<reference evidence="2 3" key="1">
    <citation type="submission" date="2020-02" db="EMBL/GenBank/DDBJ databases">
        <title>Whole-genome analyses of novel actinobacteria.</title>
        <authorList>
            <person name="Sahin N."/>
        </authorList>
    </citation>
    <scope>NUCLEOTIDE SEQUENCE [LARGE SCALE GENOMIC DNA]</scope>
    <source>
        <strain evidence="2 3">A7024</strain>
    </source>
</reference>
<comment type="caution">
    <text evidence="2">The sequence shown here is derived from an EMBL/GenBank/DDBJ whole genome shotgun (WGS) entry which is preliminary data.</text>
</comment>
<dbReference type="EMBL" id="JAAKZV010000018">
    <property type="protein sequence ID" value="NGN63618.1"/>
    <property type="molecule type" value="Genomic_DNA"/>
</dbReference>
<evidence type="ECO:0000313" key="3">
    <source>
        <dbReference type="Proteomes" id="UP000481583"/>
    </source>
</evidence>
<proteinExistence type="predicted"/>
<gene>
    <name evidence="2" type="ORF">G5C51_06815</name>
</gene>
<organism evidence="2 3">
    <name type="scientific">Streptomyces coryli</name>
    <dbReference type="NCBI Taxonomy" id="1128680"/>
    <lineage>
        <taxon>Bacteria</taxon>
        <taxon>Bacillati</taxon>
        <taxon>Actinomycetota</taxon>
        <taxon>Actinomycetes</taxon>
        <taxon>Kitasatosporales</taxon>
        <taxon>Streptomycetaceae</taxon>
        <taxon>Streptomyces</taxon>
    </lineage>
</organism>
<sequence>MPSAPPVIGFLQGPAGDASPRSLRRARDFAEVARFGAVLAGPILRALHDDARPLPPGAAPQVLRDTVELPVRPRPTAADAARELATAEAGFQPLADTPQTPAARIAATRLDGARRQVRMAEAELPDTLELPISVVTFGGLAWVHLPVELTAALAERILKAGDPAAGTRVVGYSDGYFGYVTEPEAHELDTYEALSSLFTPEAGERLVAAATALLERAVRDRPRLG</sequence>
<evidence type="ECO:0000256" key="1">
    <source>
        <dbReference type="SAM" id="MobiDB-lite"/>
    </source>
</evidence>
<evidence type="ECO:0000313" key="2">
    <source>
        <dbReference type="EMBL" id="NGN63618.1"/>
    </source>
</evidence>
<dbReference type="Proteomes" id="UP000481583">
    <property type="component" value="Unassembled WGS sequence"/>
</dbReference>
<protein>
    <submittedName>
        <fullName evidence="2">Uncharacterized protein</fullName>
    </submittedName>
</protein>
<name>A0A6G4TWX8_9ACTN</name>
<dbReference type="RefSeq" id="WP_165233345.1">
    <property type="nucleotide sequence ID" value="NZ_JAAKZV010000018.1"/>
</dbReference>
<dbReference type="AlphaFoldDB" id="A0A6G4TWX8"/>
<keyword evidence="3" id="KW-1185">Reference proteome</keyword>
<feature type="region of interest" description="Disordered" evidence="1">
    <location>
        <begin position="1"/>
        <end position="20"/>
    </location>
</feature>